<dbReference type="CDD" id="cd17546">
    <property type="entry name" value="REC_hyHK_CKI1_RcsC-like"/>
    <property type="match status" value="1"/>
</dbReference>
<dbReference type="GO" id="GO:0071111">
    <property type="term" value="F:cyclic-guanylate-specific phosphodiesterase activity"/>
    <property type="evidence" value="ECO:0007669"/>
    <property type="project" value="InterPro"/>
</dbReference>
<keyword evidence="1" id="KW-0597">Phosphoprotein</keyword>
<dbReference type="Gene3D" id="3.40.50.2300">
    <property type="match status" value="2"/>
</dbReference>
<dbReference type="Pfam" id="PF00990">
    <property type="entry name" value="GGDEF"/>
    <property type="match status" value="1"/>
</dbReference>
<dbReference type="InterPro" id="IPR001633">
    <property type="entry name" value="EAL_dom"/>
</dbReference>
<dbReference type="InterPro" id="IPR050706">
    <property type="entry name" value="Cyclic-di-GMP_PDE-like"/>
</dbReference>
<evidence type="ECO:0000313" key="6">
    <source>
        <dbReference type="EMBL" id="MEJ1249378.1"/>
    </source>
</evidence>
<dbReference type="RefSeq" id="WP_337335093.1">
    <property type="nucleotide sequence ID" value="NZ_JBBDHC010000007.1"/>
</dbReference>
<dbReference type="GO" id="GO:0000160">
    <property type="term" value="P:phosphorelay signal transduction system"/>
    <property type="evidence" value="ECO:0007669"/>
    <property type="project" value="InterPro"/>
</dbReference>
<feature type="domain" description="Response regulatory" evidence="3">
    <location>
        <begin position="445"/>
        <end position="561"/>
    </location>
</feature>
<dbReference type="InterPro" id="IPR035919">
    <property type="entry name" value="EAL_sf"/>
</dbReference>
<evidence type="ECO:0000259" key="5">
    <source>
        <dbReference type="PROSITE" id="PS50887"/>
    </source>
</evidence>
<dbReference type="SUPFAM" id="SSF55073">
    <property type="entry name" value="Nucleotide cyclase"/>
    <property type="match status" value="1"/>
</dbReference>
<proteinExistence type="predicted"/>
<evidence type="ECO:0000259" key="4">
    <source>
        <dbReference type="PROSITE" id="PS50883"/>
    </source>
</evidence>
<dbReference type="SMART" id="SM00052">
    <property type="entry name" value="EAL"/>
    <property type="match status" value="1"/>
</dbReference>
<reference evidence="6 7" key="1">
    <citation type="journal article" date="2016" name="Antonie Van Leeuwenhoek">
        <title>Denitratimonas tolerans gen. nov., sp. nov., a denitrifying bacterium isolated from a bioreactor for tannery wastewater treatment.</title>
        <authorList>
            <person name="Han S.I."/>
            <person name="Kim J.O."/>
            <person name="Lee Y.R."/>
            <person name="Ekpeghere K.I."/>
            <person name="Koh S.C."/>
            <person name="Whang K.S."/>
        </authorList>
    </citation>
    <scope>NUCLEOTIDE SEQUENCE [LARGE SCALE GENOMIC DNA]</scope>
    <source>
        <strain evidence="6 7">KACC 17565</strain>
    </source>
</reference>
<dbReference type="InterPro" id="IPR011006">
    <property type="entry name" value="CheY-like_superfamily"/>
</dbReference>
<feature type="region of interest" description="Disordered" evidence="2">
    <location>
        <begin position="282"/>
        <end position="309"/>
    </location>
</feature>
<dbReference type="Pfam" id="PF00563">
    <property type="entry name" value="EAL"/>
    <property type="match status" value="1"/>
</dbReference>
<evidence type="ECO:0000259" key="3">
    <source>
        <dbReference type="PROSITE" id="PS50110"/>
    </source>
</evidence>
<gene>
    <name evidence="6" type="ORF">WB794_06790</name>
</gene>
<dbReference type="SUPFAM" id="SSF141868">
    <property type="entry name" value="EAL domain-like"/>
    <property type="match status" value="1"/>
</dbReference>
<evidence type="ECO:0000256" key="1">
    <source>
        <dbReference type="PROSITE-ProRule" id="PRU00169"/>
    </source>
</evidence>
<dbReference type="PROSITE" id="PS50883">
    <property type="entry name" value="EAL"/>
    <property type="match status" value="1"/>
</dbReference>
<dbReference type="InterPro" id="IPR043128">
    <property type="entry name" value="Rev_trsase/Diguanyl_cyclase"/>
</dbReference>
<dbReference type="Pfam" id="PF00072">
    <property type="entry name" value="Response_reg"/>
    <property type="match status" value="1"/>
</dbReference>
<feature type="modified residue" description="4-aspartylphosphate" evidence="1">
    <location>
        <position position="494"/>
    </location>
</feature>
<feature type="compositionally biased region" description="Low complexity" evidence="2">
    <location>
        <begin position="299"/>
        <end position="309"/>
    </location>
</feature>
<dbReference type="Gene3D" id="3.30.70.270">
    <property type="match status" value="1"/>
</dbReference>
<dbReference type="SUPFAM" id="SSF52172">
    <property type="entry name" value="CheY-like"/>
    <property type="match status" value="2"/>
</dbReference>
<dbReference type="InterPro" id="IPR000160">
    <property type="entry name" value="GGDEF_dom"/>
</dbReference>
<dbReference type="PROSITE" id="PS50110">
    <property type="entry name" value="RESPONSE_REGULATORY"/>
    <property type="match status" value="1"/>
</dbReference>
<dbReference type="InterPro" id="IPR001789">
    <property type="entry name" value="Sig_transdc_resp-reg_receiver"/>
</dbReference>
<dbReference type="CDD" id="cd01948">
    <property type="entry name" value="EAL"/>
    <property type="match status" value="1"/>
</dbReference>
<organism evidence="6 7">
    <name type="scientific">Denitratimonas tolerans</name>
    <dbReference type="NCBI Taxonomy" id="1338420"/>
    <lineage>
        <taxon>Bacteria</taxon>
        <taxon>Pseudomonadati</taxon>
        <taxon>Pseudomonadota</taxon>
        <taxon>Gammaproteobacteria</taxon>
        <taxon>Lysobacterales</taxon>
        <taxon>Lysobacteraceae</taxon>
        <taxon>Denitratimonas</taxon>
    </lineage>
</organism>
<comment type="caution">
    <text evidence="6">The sequence shown here is derived from an EMBL/GenBank/DDBJ whole genome shotgun (WGS) entry which is preliminary data.</text>
</comment>
<sequence length="1003" mass="108128">MHLQADPADTTFRSPVFAAYYAQRLREVRARIVHLCGQAWDVNSVWLLQRDLVRLLDQASSAEPQFDSVALLSLSEAVGAALAQPGAPDAESRSTLLALLGALESGQDDGRPAGLEVRRSENDRIEVPPAGFWRRWVDDAPPQSWSETDADPDGGDADLLGLAEVDVSLLLADAGAGGAGSKLEIVHERIAPHYAAEPGPERGGFEPPDDFIEAAASPERSDDYDWDLGTTRPAPVPDRSLDAFWEATRAAPPAAAPLPPRPAPAPEAAVAAATPVAAPARAAPSAPASVPRPAPRPAPSSAAAAEAPRPTLVSGAGTRIYHLTASGELAIDLDQRLEALGYELELLENAEELGEVLGALTPDIVVIDAEFEADLERVAGALRTARQKANGPIRLMVLCQADTMASRIAARRAGADALLFGTQTSDAVLARIEQLVRAGADDRYRILIVEDDHAQGLFAESILRNAGMEAEVVEDGLRVMEAMQRFQPDLVLMDLYMPDCNGAELTALIRERDEFLHTPIVFLSGESDEDKHYEALSAGGDDFLSKPIRPRHLIAAVTNRVRRARSIRGRAAQVAKPEPFDSGTGLHFRAAMLERLEQALVEAEPSRRRGGVMFLGVENVPVLRQRLGLTTAEELLEDVAQFIVAQLGSGAMASRYGDGCFLIFDAAADIEQLRADGEQLREAIRQHSFETPRENVRLDLVVGAADLRLPYADAAAILNAAEHASRMEEPAPRPAVSVPPPSAPAAPEHGQSARVLALLDDAFQPGRLDLDFQPIVALQGGEQAQYQTLLRLHAPDGEMIPASALLPVVRRAGRLPEFDRWVLARALEVIANRMAMARSVTLFVNQSVEALCQDGYVTWMAERISGPGQLGESLVVEIDADEIGLDLDRVHAVCTDLVVRGVRFCLSRYRGSEDQDGILHVLPVDLVKVAPDLITRLGDSEQRSAFNRLVDHMHDRAVGVVAPRVEDTRTAAVLWMSGIDFIQGNLVQSAGSSLDFDFNSAVL</sequence>
<feature type="domain" description="EAL" evidence="4">
    <location>
        <begin position="752"/>
        <end position="1003"/>
    </location>
</feature>
<feature type="domain" description="GGDEF" evidence="5">
    <location>
        <begin position="608"/>
        <end position="741"/>
    </location>
</feature>
<dbReference type="PANTHER" id="PTHR33121">
    <property type="entry name" value="CYCLIC DI-GMP PHOSPHODIESTERASE PDEF"/>
    <property type="match status" value="1"/>
</dbReference>
<dbReference type="Gene3D" id="3.20.20.450">
    <property type="entry name" value="EAL domain"/>
    <property type="match status" value="1"/>
</dbReference>
<dbReference type="Proteomes" id="UP001364472">
    <property type="component" value="Unassembled WGS sequence"/>
</dbReference>
<feature type="region of interest" description="Disordered" evidence="2">
    <location>
        <begin position="725"/>
        <end position="749"/>
    </location>
</feature>
<dbReference type="AlphaFoldDB" id="A0AAW9R5I5"/>
<accession>A0AAW9R5I5</accession>
<dbReference type="PROSITE" id="PS50887">
    <property type="entry name" value="GGDEF"/>
    <property type="match status" value="1"/>
</dbReference>
<dbReference type="EMBL" id="JBBDHC010000007">
    <property type="protein sequence ID" value="MEJ1249378.1"/>
    <property type="molecule type" value="Genomic_DNA"/>
</dbReference>
<dbReference type="PANTHER" id="PTHR33121:SF70">
    <property type="entry name" value="SIGNALING PROTEIN YKOW"/>
    <property type="match status" value="1"/>
</dbReference>
<dbReference type="InterPro" id="IPR029787">
    <property type="entry name" value="Nucleotide_cyclase"/>
</dbReference>
<dbReference type="SMART" id="SM00267">
    <property type="entry name" value="GGDEF"/>
    <property type="match status" value="1"/>
</dbReference>
<keyword evidence="7" id="KW-1185">Reference proteome</keyword>
<name>A0AAW9R5I5_9GAMM</name>
<protein>
    <submittedName>
        <fullName evidence="6">EAL domain-containing protein</fullName>
    </submittedName>
</protein>
<dbReference type="SMART" id="SM00448">
    <property type="entry name" value="REC"/>
    <property type="match status" value="1"/>
</dbReference>
<evidence type="ECO:0000256" key="2">
    <source>
        <dbReference type="SAM" id="MobiDB-lite"/>
    </source>
</evidence>
<evidence type="ECO:0000313" key="7">
    <source>
        <dbReference type="Proteomes" id="UP001364472"/>
    </source>
</evidence>